<evidence type="ECO:0000256" key="16">
    <source>
        <dbReference type="RuleBase" id="RU361132"/>
    </source>
</evidence>
<proteinExistence type="inferred from homology"/>
<dbReference type="FunFam" id="1.20.120.350:FF:000058">
    <property type="entry name" value="Sodium channel protein"/>
    <property type="match status" value="1"/>
</dbReference>
<feature type="compositionally biased region" description="Low complexity" evidence="17">
    <location>
        <begin position="132"/>
        <end position="143"/>
    </location>
</feature>
<feature type="domain" description="Ion transport" evidence="18">
    <location>
        <begin position="1659"/>
        <end position="1927"/>
    </location>
</feature>
<feature type="region of interest" description="Disordered" evidence="17">
    <location>
        <begin position="1019"/>
        <end position="1047"/>
    </location>
</feature>
<evidence type="ECO:0000256" key="8">
    <source>
        <dbReference type="ARBA" id="ARBA00022989"/>
    </source>
</evidence>
<dbReference type="FunFam" id="1.20.120.350:FF:000053">
    <property type="entry name" value="Sodium channel protein"/>
    <property type="match status" value="1"/>
</dbReference>
<evidence type="ECO:0000313" key="19">
    <source>
        <dbReference type="EMBL" id="KZS04211.1"/>
    </source>
</evidence>
<evidence type="ECO:0000256" key="17">
    <source>
        <dbReference type="SAM" id="MobiDB-lite"/>
    </source>
</evidence>
<evidence type="ECO:0000256" key="4">
    <source>
        <dbReference type="ARBA" id="ARBA00022475"/>
    </source>
</evidence>
<feature type="transmembrane region" description="Helical" evidence="16">
    <location>
        <begin position="1282"/>
        <end position="1303"/>
    </location>
</feature>
<dbReference type="GO" id="GO:0086010">
    <property type="term" value="P:membrane depolarization during action potential"/>
    <property type="evidence" value="ECO:0007669"/>
    <property type="project" value="TreeGrafter"/>
</dbReference>
<reference evidence="19 20" key="1">
    <citation type="submission" date="2016-03" db="EMBL/GenBank/DDBJ databases">
        <title>EvidentialGene: Evidence-directed Construction of Genes on Genomes.</title>
        <authorList>
            <person name="Gilbert D.G."/>
            <person name="Choi J.-H."/>
            <person name="Mockaitis K."/>
            <person name="Colbourne J."/>
            <person name="Pfrender M."/>
        </authorList>
    </citation>
    <scope>NUCLEOTIDE SEQUENCE [LARGE SCALE GENOMIC DNA]</scope>
    <source>
        <strain evidence="19 20">Xinb3</strain>
        <tissue evidence="19">Complete organism</tissue>
    </source>
</reference>
<keyword evidence="13" id="KW-0325">Glycoprotein</keyword>
<dbReference type="CDD" id="cd13433">
    <property type="entry name" value="Na_channel_gate"/>
    <property type="match status" value="1"/>
</dbReference>
<feature type="transmembrane region" description="Helical" evidence="16">
    <location>
        <begin position="1721"/>
        <end position="1743"/>
    </location>
</feature>
<keyword evidence="2 16" id="KW-0813">Transport</keyword>
<feature type="region of interest" description="Disordered" evidence="17">
    <location>
        <begin position="360"/>
        <end position="390"/>
    </location>
</feature>
<comment type="subcellular location">
    <subcellularLocation>
        <location evidence="1 16">Cell membrane</location>
        <topology evidence="1 16">Multi-pass membrane protein</topology>
    </subcellularLocation>
</comment>
<comment type="caution">
    <text evidence="16">Lacks conserved residue(s) required for the propagation of feature annotation.</text>
</comment>
<dbReference type="GO" id="GO:0005248">
    <property type="term" value="F:voltage-gated sodium channel activity"/>
    <property type="evidence" value="ECO:0007669"/>
    <property type="project" value="InterPro"/>
</dbReference>
<feature type="compositionally biased region" description="Gly residues" evidence="17">
    <location>
        <begin position="305"/>
        <end position="329"/>
    </location>
</feature>
<dbReference type="Gene3D" id="1.10.287.70">
    <property type="match status" value="4"/>
</dbReference>
<feature type="transmembrane region" description="Helical" evidence="16">
    <location>
        <begin position="692"/>
        <end position="720"/>
    </location>
</feature>
<keyword evidence="15 16" id="KW-0407">Ion channel</keyword>
<comment type="similarity">
    <text evidence="16">Belongs to the sodium channel (TC 1.A.1.10) family.</text>
</comment>
<dbReference type="GO" id="GO:0019228">
    <property type="term" value="P:neuronal action potential"/>
    <property type="evidence" value="ECO:0007669"/>
    <property type="project" value="TreeGrafter"/>
</dbReference>
<evidence type="ECO:0000256" key="15">
    <source>
        <dbReference type="ARBA" id="ARBA00023303"/>
    </source>
</evidence>
<dbReference type="OrthoDB" id="2984333at2759"/>
<feature type="transmembrane region" description="Helical" evidence="16">
    <location>
        <begin position="2005"/>
        <end position="2027"/>
    </location>
</feature>
<feature type="region of interest" description="Disordered" evidence="17">
    <location>
        <begin position="2426"/>
        <end position="2482"/>
    </location>
</feature>
<keyword evidence="8 16" id="KW-1133">Transmembrane helix</keyword>
<keyword evidence="6" id="KW-0677">Repeat</keyword>
<dbReference type="Pfam" id="PF00520">
    <property type="entry name" value="Ion_trans"/>
    <property type="match status" value="4"/>
</dbReference>
<keyword evidence="12" id="KW-1015">Disulfide bond</keyword>
<evidence type="ECO:0000256" key="3">
    <source>
        <dbReference type="ARBA" id="ARBA00022461"/>
    </source>
</evidence>
<feature type="compositionally biased region" description="Low complexity" evidence="17">
    <location>
        <begin position="54"/>
        <end position="72"/>
    </location>
</feature>
<feature type="transmembrane region" description="Helical" evidence="16">
    <location>
        <begin position="1664"/>
        <end position="1684"/>
    </location>
</feature>
<feature type="transmembrane region" description="Helical" evidence="16">
    <location>
        <begin position="579"/>
        <end position="599"/>
    </location>
</feature>
<evidence type="ECO:0000256" key="14">
    <source>
        <dbReference type="ARBA" id="ARBA00023201"/>
    </source>
</evidence>
<dbReference type="STRING" id="35525.A0A164LKX6"/>
<feature type="region of interest" description="Disordered" evidence="17">
    <location>
        <begin position="2534"/>
        <end position="2581"/>
    </location>
</feature>
<feature type="region of interest" description="Disordered" evidence="17">
    <location>
        <begin position="1"/>
        <end position="32"/>
    </location>
</feature>
<dbReference type="InterPro" id="IPR044564">
    <property type="entry name" value="Na_chnl_inactivation_gate"/>
</dbReference>
<feature type="compositionally biased region" description="Polar residues" evidence="17">
    <location>
        <begin position="332"/>
        <end position="345"/>
    </location>
</feature>
<evidence type="ECO:0000256" key="12">
    <source>
        <dbReference type="ARBA" id="ARBA00023157"/>
    </source>
</evidence>
<evidence type="ECO:0000256" key="9">
    <source>
        <dbReference type="ARBA" id="ARBA00023053"/>
    </source>
</evidence>
<keyword evidence="9 16" id="KW-0915">Sodium</keyword>
<feature type="region of interest" description="Disordered" evidence="17">
    <location>
        <begin position="1090"/>
        <end position="1184"/>
    </location>
</feature>
<feature type="compositionally biased region" description="Low complexity" evidence="17">
    <location>
        <begin position="2428"/>
        <end position="2445"/>
    </location>
</feature>
<dbReference type="InterPro" id="IPR005821">
    <property type="entry name" value="Ion_trans_dom"/>
</dbReference>
<keyword evidence="11 16" id="KW-0472">Membrane</keyword>
<evidence type="ECO:0000256" key="1">
    <source>
        <dbReference type="ARBA" id="ARBA00004651"/>
    </source>
</evidence>
<keyword evidence="5 16" id="KW-0812">Transmembrane</keyword>
<name>A0A164LKX6_9CRUS</name>
<evidence type="ECO:0000256" key="5">
    <source>
        <dbReference type="ARBA" id="ARBA00022692"/>
    </source>
</evidence>
<dbReference type="FunFam" id="1.10.287.70:FF:000001">
    <property type="entry name" value="Sodium channel protein"/>
    <property type="match status" value="1"/>
</dbReference>
<evidence type="ECO:0000256" key="10">
    <source>
        <dbReference type="ARBA" id="ARBA00023065"/>
    </source>
</evidence>
<gene>
    <name evidence="19" type="ORF">APZ42_032451</name>
</gene>
<dbReference type="FunFam" id="1.20.120.350:FF:000039">
    <property type="entry name" value="Sodium channel protein"/>
    <property type="match status" value="1"/>
</dbReference>
<feature type="transmembrane region" description="Helical" evidence="16">
    <location>
        <begin position="2193"/>
        <end position="2219"/>
    </location>
</feature>
<dbReference type="Gene3D" id="1.10.238.10">
    <property type="entry name" value="EF-hand"/>
    <property type="match status" value="1"/>
</dbReference>
<dbReference type="Proteomes" id="UP000076858">
    <property type="component" value="Unassembled WGS sequence"/>
</dbReference>
<feature type="transmembrane region" description="Helical" evidence="16">
    <location>
        <begin position="2096"/>
        <end position="2124"/>
    </location>
</feature>
<keyword evidence="14 16" id="KW-0739">Sodium transport</keyword>
<sequence>MEVTQFKKRCDPADKDDERMERLRDDEEDDPSFVVILNNPFWARSTDEQKPHLTVKSAPTATAASPPFVSSSGHKPRQRPPPPVVTSSQLLSEQLPADWADLLAISIRSPCGTWPPEGTSETAETTKKTTRTSRQSSGASSRRGPLVKQKKHHCQSVEDLLSAAASSFPSSSHPLPSTSPLPQDATGRVSTAAGRAVPCSCTCPASFHSQHASSSSSSSSSSLSSVMPVVAPPPPAAAAVTGRRTCSFEEPASDRHHLKPSSGGGGDVRTRSPSVAGQVSVCDVAANSSATGQSGEPANRNRMPSGGGGGVGGVSGGGGSVGGTTGAGGLRQSRQQSVESRGSSSIPTATLLAGHHRQVVAGGASGGGGGGSSSNGNSISKTGPIEDGAPLPAAFEPVPLNLYGKPLQEIDPTVRDKTFVVVSNRFRKNYIHRFSASRSCFLFSPWNPLRRIAIYLSTHPYFDYVVMTTILLNCIFLAMTEPVEQAEYVFLGIYSCEMVIKAVAKGLVLDRLTYLRSPWNWLDFVVILSGYATLAVEIGNLAGLRTFRVLRALKTVSIIPGLRTIINALLKAMRQLMEVMMLIVFCLSVLALFALQVFMGELRNKCIRHWDPNATQLNWHTWIREEENWLREETGSFRLCGNLTGTWHCPSDHVCLPGLGNNPNFGYTNFDTFPWSMLTTFQLITLDYWENIYNMVLAVCGPYTIVFFMIVVFFGAFYLINLMLAVVAMSYDDEAGSNNQEKIKTLTDYREESTFSFDPGKLPLVLLEKGHHADQARQKKARMDARMLANRNHLSGISGMMDEDDQSPPRQHPHVADLVWALAKSEAAKLEAAKREVSCHKLDAASGDGPPLVISVHQTATTPPPPPLMEVAKVKTTPNERRRRPAVVTTVAKEEEEPMSFNLDMTQFNCPPPPQQQQQQQQNCVYDAANVNPIKHCDIDPLADGCVLFQSTHFASSFNTDVGYSSETSRAPSYPSSVVFKRRTYTTNKSISQNYSSLTESIGSQPACDLATLEGGLMERSGRSPATTDKAASLPSNGSDPRRLSYKRACDPDKRFSLGFDSMTRLSACDSAHDLSVSSAGVLIGGSQQQVLTAAKVDDSKRKGKEERRLQKSRQPSNDPSCSSSTSSGRHHHHQHGTEATETDDRWLKRRQSYQKSSKGNHNHRMNHLGHQEAPPIGEQNGARPDEPAIFSLECYLTWLRTLRSILQRVIQSPWIDFVITISIVLNTAFLAAEHHGMSPDVKHVLDVGNKVFTSVFTTECILKMGALGTDFFRNGWNVFDFVIVLASLVDLGLEIVNGLSVLRGMRLMRVLRLAQSWTTMRVLLSIILSSLGALANLTFVLAIVVYIFAVIGMQLFGRDYTPENFYPDPVPRWNFKDFFHSFMMIFRILCGEWAEPLWDCMRAERKYVHEINEDSKLVEGLRKIRTIAKATRTLVNLNSFERSESVASKRIQLASRSPSCVALAHNRLATPNANINVSPSRARSAAAGAVSLACSFDDSVSVQLRSVYGSAEHQQQRAVWPSETKLEASGSQQPPFVVQETQKDADEVEFQEPIVHEPHHHHHHRSGADNIADWSILIPTVLEVVPPIEAAKLAREDTHSIVLSGQEEMPEEPPDCIPSSFHDKCCCCWRNPGCSWLATPLCRRWVAGRTALLRVVKHPAFEWSILILIFGSSITLCFEDIYLEQNPYLMNILRWTNMAFAILFALEMIIKWFALGLKYYFSSVWTALDFVIVTVSVISVAVEDSANLSALRSLRTLRALRPLRAISRWQGMKIVVNALMFAIPAIFNVLLVCLVFWLVFSILGVQLFGGKFYKCIDDETGERYSPQLIDTKVDCLSRNLTWTNSPIHFDHVGHAYLALFQVATFEGWMEIMADAVDVRGVDLQPSYEANLWAYLYFVVFIVCGAFFTLNLFIGVIIDNFNMLKKRYEGGVLEMFLTESQKHYYTAMKKLGRKKPRKMIRRPMNPYLALFYDIAMSRRFEIAIFIMIFLNMVVMGVEHYGQPPVFTFILELCNALFTTMFALEAVVKMIGLRHHYFTLPWNLFDLCLVSCSVVGLIMEDVLNEFPISPTLLRVVRVFRLGRVLRLVKAAKGIRKLLFALIVSLPALFNIGALLALITFIYAIIGMALFGHVTHSGAINEMVNFETFGRSMLLLFRLMTGAGWNDILNPLLIQPPYCDITYHNLPYGNCGSPILATLYLVSFIVLSSMIVINMYIAVLLENFNQAHHEEELGLGEEDLERFYAKWSRFDPYATQFIAFGELSDFVASLDPPLGISRPNMAALVNLDILIASGDRLHCLDILHALTRRVLGDVEDTEHFRKLQEQMDEKFKKQFPNRRELEIVSSTAKWKQRDTAARVIQRAYQLFLRRKLLARKRMEEMRGHVQTQTSFSIDSTDSSFAYEPDRLSLRSVLNRMSSLFHTYLGGGGLSRQSSSRYGDSPSPIGSVASGGGGGQASRQNSTRRRLGSGAHPPKSRPHSTLLDVLVPGSRRSSIWSLGTMVVSAQVHNECSNGQNHQPQSNGQTTSCGNRRASLAMAASPPDNHADGGMTLRHGEVFPPQSSSSSSTTGDNGGPFLSPPQQRSDVIVKLTAASLDSDLNM</sequence>
<protein>
    <recommendedName>
        <fullName evidence="16">Sodium channel protein</fullName>
    </recommendedName>
</protein>
<dbReference type="PANTHER" id="PTHR10037">
    <property type="entry name" value="VOLTAGE-GATED CATION CHANNEL CALCIUM AND SODIUM"/>
    <property type="match status" value="1"/>
</dbReference>
<keyword evidence="4" id="KW-1003">Cell membrane</keyword>
<dbReference type="GO" id="GO:0001518">
    <property type="term" value="C:voltage-gated sodium channel complex"/>
    <property type="evidence" value="ECO:0007669"/>
    <property type="project" value="UniProtKB-UniRule"/>
</dbReference>
<keyword evidence="3 16" id="KW-0894">Sodium channel</keyword>
<feature type="compositionally biased region" description="Basic residues" evidence="17">
    <location>
        <begin position="1148"/>
        <end position="1168"/>
    </location>
</feature>
<accession>A0A164LKX6</accession>
<evidence type="ECO:0000256" key="11">
    <source>
        <dbReference type="ARBA" id="ARBA00023136"/>
    </source>
</evidence>
<feature type="region of interest" description="Disordered" evidence="17">
    <location>
        <begin position="44"/>
        <end position="90"/>
    </location>
</feature>
<dbReference type="InterPro" id="IPR027359">
    <property type="entry name" value="Volt_channel_dom_sf"/>
</dbReference>
<dbReference type="InterPro" id="IPR043203">
    <property type="entry name" value="VGCC_Ca_Na"/>
</dbReference>
<evidence type="ECO:0000256" key="2">
    <source>
        <dbReference type="ARBA" id="ARBA00022448"/>
    </source>
</evidence>
<comment type="caution">
    <text evidence="19">The sequence shown here is derived from an EMBL/GenBank/DDBJ whole genome shotgun (WGS) entry which is preliminary data.</text>
</comment>
<evidence type="ECO:0000256" key="6">
    <source>
        <dbReference type="ARBA" id="ARBA00022737"/>
    </source>
</evidence>
<dbReference type="EMBL" id="LRGB01003123">
    <property type="protein sequence ID" value="KZS04211.1"/>
    <property type="molecule type" value="Genomic_DNA"/>
</dbReference>
<evidence type="ECO:0000313" key="20">
    <source>
        <dbReference type="Proteomes" id="UP000076858"/>
    </source>
</evidence>
<comment type="function">
    <text evidence="16">Mediates the voltage-dependent sodium ion permeability of excitable membranes. Assuming opened or closed conformations in response to the voltage difference across the membrane, the protein forms a sodium-selective channel through which Na(+) ions may pass in accordance with their electrochemical gradient.</text>
</comment>
<keyword evidence="20" id="KW-1185">Reference proteome</keyword>
<feature type="compositionally biased region" description="Gly residues" evidence="17">
    <location>
        <begin position="363"/>
        <end position="373"/>
    </location>
</feature>
<organism evidence="19 20">
    <name type="scientific">Daphnia magna</name>
    <dbReference type="NCBI Taxonomy" id="35525"/>
    <lineage>
        <taxon>Eukaryota</taxon>
        <taxon>Metazoa</taxon>
        <taxon>Ecdysozoa</taxon>
        <taxon>Arthropoda</taxon>
        <taxon>Crustacea</taxon>
        <taxon>Branchiopoda</taxon>
        <taxon>Diplostraca</taxon>
        <taxon>Cladocera</taxon>
        <taxon>Anomopoda</taxon>
        <taxon>Daphniidae</taxon>
        <taxon>Daphnia</taxon>
    </lineage>
</organism>
<feature type="region of interest" description="Disordered" evidence="17">
    <location>
        <begin position="233"/>
        <end position="275"/>
    </location>
</feature>
<keyword evidence="10 16" id="KW-0406">Ion transport</keyword>
<dbReference type="InterPro" id="IPR001696">
    <property type="entry name" value="Na_channel_asu"/>
</dbReference>
<feature type="domain" description="Ion transport" evidence="18">
    <location>
        <begin position="1978"/>
        <end position="2229"/>
    </location>
</feature>
<feature type="domain" description="Ion transport" evidence="18">
    <location>
        <begin position="459"/>
        <end position="733"/>
    </location>
</feature>
<evidence type="ECO:0000256" key="7">
    <source>
        <dbReference type="ARBA" id="ARBA00022882"/>
    </source>
</evidence>
<dbReference type="PANTHER" id="PTHR10037:SF62">
    <property type="entry name" value="SODIUM CHANNEL PROTEIN 60E"/>
    <property type="match status" value="1"/>
</dbReference>
<feature type="domain" description="Ion transport" evidence="18">
    <location>
        <begin position="1214"/>
        <end position="1405"/>
    </location>
</feature>
<feature type="transmembrane region" description="Helical" evidence="16">
    <location>
        <begin position="1775"/>
        <end position="1801"/>
    </location>
</feature>
<feature type="transmembrane region" description="Helical" evidence="16">
    <location>
        <begin position="1323"/>
        <end position="1350"/>
    </location>
</feature>
<feature type="compositionally biased region" description="Low complexity" evidence="17">
    <location>
        <begin position="1113"/>
        <end position="1128"/>
    </location>
</feature>
<dbReference type="FunFam" id="1.10.238.10:FF:000150">
    <property type="entry name" value="Sodium channel protein"/>
    <property type="match status" value="1"/>
</dbReference>
<evidence type="ECO:0000256" key="13">
    <source>
        <dbReference type="ARBA" id="ARBA00023180"/>
    </source>
</evidence>
<feature type="transmembrane region" description="Helical" evidence="16">
    <location>
        <begin position="1696"/>
        <end position="1715"/>
    </location>
</feature>
<feature type="compositionally biased region" description="Basic and acidic residues" evidence="17">
    <location>
        <begin position="1136"/>
        <end position="1147"/>
    </location>
</feature>
<dbReference type="SUPFAM" id="SSF81324">
    <property type="entry name" value="Voltage-gated potassium channels"/>
    <property type="match status" value="4"/>
</dbReference>
<feature type="compositionally biased region" description="Basic and acidic residues" evidence="17">
    <location>
        <begin position="8"/>
        <end position="25"/>
    </location>
</feature>
<evidence type="ECO:0000259" key="18">
    <source>
        <dbReference type="Pfam" id="PF00520"/>
    </source>
</evidence>
<feature type="region of interest" description="Disordered" evidence="17">
    <location>
        <begin position="288"/>
        <end position="345"/>
    </location>
</feature>
<feature type="transmembrane region" description="Helical" evidence="16">
    <location>
        <begin position="1894"/>
        <end position="1918"/>
    </location>
</feature>
<dbReference type="Gene3D" id="1.20.120.350">
    <property type="entry name" value="Voltage-gated potassium channels. Chain C"/>
    <property type="match status" value="4"/>
</dbReference>
<feature type="compositionally biased region" description="Basic and acidic residues" evidence="17">
    <location>
        <begin position="1096"/>
        <end position="1110"/>
    </location>
</feature>
<feature type="region of interest" description="Disordered" evidence="17">
    <location>
        <begin position="110"/>
        <end position="189"/>
    </location>
</feature>
<keyword evidence="7 16" id="KW-0851">Voltage-gated channel</keyword>
<feature type="compositionally biased region" description="Low complexity" evidence="17">
    <location>
        <begin position="160"/>
        <end position="182"/>
    </location>
</feature>
<dbReference type="PRINTS" id="PR00170">
    <property type="entry name" value="NACHANNEL"/>
</dbReference>
<feature type="transmembrane region" description="Helical" evidence="16">
    <location>
        <begin position="1967"/>
        <end position="1993"/>
    </location>
</feature>
<dbReference type="FunFam" id="1.20.120.350:FF:000019">
    <property type="entry name" value="Sodium channel protein"/>
    <property type="match status" value="1"/>
</dbReference>